<keyword evidence="3" id="KW-1185">Reference proteome</keyword>
<gene>
    <name evidence="2" type="ORF">SAMN02746064_02015</name>
</gene>
<proteinExistence type="predicted"/>
<accession>A0A1M4ZD82</accession>
<sequence>MFKRFKALMLVIIVSFLIVGCGMGLDENNSDPNQNNNQNSEGEVQLPGDAENKYGAFTNEYKTILMENVASSDILFYEKIAFTSIEFNVRDSISYSVGKDFYRIEFLSSADPEDTHDAYVDYIDEVTDQFSNEYNRTIEGNVNGLPIAVDIVLTFNENRGGYPVSVRISENPAEFQEENPYYNEYPGLVELYNMNNQPHYYYMERYDEGFKEYYITFQSAGGTDDFAAFYTENYSQKTNFSFEEDDYQKRFSWTDSGFEHKVILQISNNMVGVYVKTTLP</sequence>
<dbReference type="AlphaFoldDB" id="A0A1M4ZD82"/>
<evidence type="ECO:0008006" key="4">
    <source>
        <dbReference type="Google" id="ProtNLM"/>
    </source>
</evidence>
<dbReference type="RefSeq" id="WP_073271598.1">
    <property type="nucleotide sequence ID" value="NZ_FQTU01000016.1"/>
</dbReference>
<dbReference type="PROSITE" id="PS51257">
    <property type="entry name" value="PROKAR_LIPOPROTEIN"/>
    <property type="match status" value="1"/>
</dbReference>
<reference evidence="2 3" key="1">
    <citation type="submission" date="2016-11" db="EMBL/GenBank/DDBJ databases">
        <authorList>
            <person name="Jaros S."/>
            <person name="Januszkiewicz K."/>
            <person name="Wedrychowicz H."/>
        </authorList>
    </citation>
    <scope>NUCLEOTIDE SEQUENCE [LARGE SCALE GENOMIC DNA]</scope>
    <source>
        <strain evidence="2 3">DSM 14828</strain>
    </source>
</reference>
<evidence type="ECO:0000313" key="2">
    <source>
        <dbReference type="EMBL" id="SHF15742.1"/>
    </source>
</evidence>
<dbReference type="EMBL" id="FQTU01000016">
    <property type="protein sequence ID" value="SHF15742.1"/>
    <property type="molecule type" value="Genomic_DNA"/>
</dbReference>
<evidence type="ECO:0000256" key="1">
    <source>
        <dbReference type="SAM" id="MobiDB-lite"/>
    </source>
</evidence>
<protein>
    <recommendedName>
        <fullName evidence="4">Lipoprotein</fullName>
    </recommendedName>
</protein>
<dbReference type="Proteomes" id="UP000184251">
    <property type="component" value="Unassembled WGS sequence"/>
</dbReference>
<feature type="compositionally biased region" description="Low complexity" evidence="1">
    <location>
        <begin position="29"/>
        <end position="41"/>
    </location>
</feature>
<organism evidence="2 3">
    <name type="scientific">Alkalibacter saccharofermentans DSM 14828</name>
    <dbReference type="NCBI Taxonomy" id="1120975"/>
    <lineage>
        <taxon>Bacteria</taxon>
        <taxon>Bacillati</taxon>
        <taxon>Bacillota</taxon>
        <taxon>Clostridia</taxon>
        <taxon>Eubacteriales</taxon>
        <taxon>Eubacteriaceae</taxon>
        <taxon>Alkalibacter</taxon>
    </lineage>
</organism>
<evidence type="ECO:0000313" key="3">
    <source>
        <dbReference type="Proteomes" id="UP000184251"/>
    </source>
</evidence>
<feature type="region of interest" description="Disordered" evidence="1">
    <location>
        <begin position="29"/>
        <end position="49"/>
    </location>
</feature>
<name>A0A1M4ZD82_9FIRM</name>